<gene>
    <name evidence="1" type="primary">g2083</name>
    <name evidence="1" type="ORF">VP750_LOCUS1786</name>
</gene>
<organism evidence="1 2">
    <name type="scientific">Coccomyxa viridis</name>
    <dbReference type="NCBI Taxonomy" id="1274662"/>
    <lineage>
        <taxon>Eukaryota</taxon>
        <taxon>Viridiplantae</taxon>
        <taxon>Chlorophyta</taxon>
        <taxon>core chlorophytes</taxon>
        <taxon>Trebouxiophyceae</taxon>
        <taxon>Trebouxiophyceae incertae sedis</taxon>
        <taxon>Coccomyxaceae</taxon>
        <taxon>Coccomyxa</taxon>
    </lineage>
</organism>
<proteinExistence type="predicted"/>
<evidence type="ECO:0000313" key="2">
    <source>
        <dbReference type="Proteomes" id="UP001497392"/>
    </source>
</evidence>
<protein>
    <submittedName>
        <fullName evidence="1">G2083 protein</fullName>
    </submittedName>
</protein>
<keyword evidence="2" id="KW-1185">Reference proteome</keyword>
<evidence type="ECO:0000313" key="1">
    <source>
        <dbReference type="EMBL" id="CAL5220127.1"/>
    </source>
</evidence>
<accession>A0ABP1FRF5</accession>
<reference evidence="1 2" key="1">
    <citation type="submission" date="2024-06" db="EMBL/GenBank/DDBJ databases">
        <authorList>
            <person name="Kraege A."/>
            <person name="Thomma B."/>
        </authorList>
    </citation>
    <scope>NUCLEOTIDE SEQUENCE [LARGE SCALE GENOMIC DNA]</scope>
</reference>
<sequence>MSCEAYEGLLTRLKNEVEGKLQLWVATAYPIWQEVDVKAPDVMEQATARVSACVDVLMERSQAQGFAADLLPSGRCINMVVMAHSSAALFGAPLAARRAGALILLGSYFFPSQDYHASLYEWSRPVMHLGGELDGQARFARLAFPAMESAACSNEFGKRYATKNQPVVLLPGVNHSHLSNGEVREGSGDLSPEASLADANDAVGGAAADFLTANFCATRSLQDAALDRLQQECIRTADWLAPYTRALGLGCPHKLWDPGAAYTHSQRVAQWSNAKQDRSVPPLHAPTDTSIYHAHGAETFPDSDTARRFCAHPGELSAARRFCVAAQERLLRTVCNLGPRLPKYIRIAASVHTDIDMFVYSQPTMEEGAGEMLIHAHCYLYRPNLVPFGHRLPYAPHYFLKLKSADALIQAMDSYVVGAAVGESGLATVTAQALNEETHEQAMFMIDAASLLQYRDSGKQLLFTPDRDVTQEVKTPVDWVKDLQIDFIDAGDQQTQVSSPIIQAPLAAGQHAAAARFSGNLYLKCLSLASVIEWMLCDSLR</sequence>
<dbReference type="Proteomes" id="UP001497392">
    <property type="component" value="Unassembled WGS sequence"/>
</dbReference>
<name>A0ABP1FRF5_9CHLO</name>
<comment type="caution">
    <text evidence="1">The sequence shown here is derived from an EMBL/GenBank/DDBJ whole genome shotgun (WGS) entry which is preliminary data.</text>
</comment>
<dbReference type="EMBL" id="CAXHTA020000003">
    <property type="protein sequence ID" value="CAL5220127.1"/>
    <property type="molecule type" value="Genomic_DNA"/>
</dbReference>